<feature type="coiled-coil region" evidence="2">
    <location>
        <begin position="157"/>
        <end position="191"/>
    </location>
</feature>
<keyword evidence="3" id="KW-0812">Transmembrane</keyword>
<reference evidence="5 6" key="1">
    <citation type="submission" date="2020-08" db="EMBL/GenBank/DDBJ databases">
        <title>Genomic Encyclopedia of Type Strains, Phase IV (KMG-IV): sequencing the most valuable type-strain genomes for metagenomic binning, comparative biology and taxonomic classification.</title>
        <authorList>
            <person name="Goeker M."/>
        </authorList>
    </citation>
    <scope>NUCLEOTIDE SEQUENCE [LARGE SCALE GENOMIC DNA]</scope>
    <source>
        <strain evidence="5 6">DSM 12252</strain>
    </source>
</reference>
<name>A0A7W7YAA0_9BACT</name>
<gene>
    <name evidence="5" type="ORF">HNQ65_001869</name>
</gene>
<proteinExistence type="inferred from homology"/>
<accession>A0A7W7YAA0</accession>
<evidence type="ECO:0000259" key="4">
    <source>
        <dbReference type="Pfam" id="PF25973"/>
    </source>
</evidence>
<comment type="caution">
    <text evidence="5">The sequence shown here is derived from an EMBL/GenBank/DDBJ whole genome shotgun (WGS) entry which is preliminary data.</text>
</comment>
<dbReference type="EMBL" id="JACHIG010000003">
    <property type="protein sequence ID" value="MBB5032292.1"/>
    <property type="molecule type" value="Genomic_DNA"/>
</dbReference>
<dbReference type="GO" id="GO:1990281">
    <property type="term" value="C:efflux pump complex"/>
    <property type="evidence" value="ECO:0007669"/>
    <property type="project" value="TreeGrafter"/>
</dbReference>
<feature type="domain" description="CzcB-like barrel-sandwich hybrid" evidence="4">
    <location>
        <begin position="68"/>
        <end position="210"/>
    </location>
</feature>
<evidence type="ECO:0000313" key="5">
    <source>
        <dbReference type="EMBL" id="MBB5032292.1"/>
    </source>
</evidence>
<keyword evidence="6" id="KW-1185">Reference proteome</keyword>
<dbReference type="InterPro" id="IPR006143">
    <property type="entry name" value="RND_pump_MFP"/>
</dbReference>
<comment type="similarity">
    <text evidence="1">Belongs to the membrane fusion protein (MFP) (TC 8.A.1) family.</text>
</comment>
<evidence type="ECO:0000256" key="2">
    <source>
        <dbReference type="SAM" id="Coils"/>
    </source>
</evidence>
<dbReference type="SUPFAM" id="SSF111369">
    <property type="entry name" value="HlyD-like secretion proteins"/>
    <property type="match status" value="1"/>
</dbReference>
<evidence type="ECO:0000256" key="1">
    <source>
        <dbReference type="ARBA" id="ARBA00009477"/>
    </source>
</evidence>
<protein>
    <submittedName>
        <fullName evidence="5">RND family efflux transporter MFP subunit</fullName>
    </submittedName>
</protein>
<feature type="transmembrane region" description="Helical" evidence="3">
    <location>
        <begin position="12"/>
        <end position="30"/>
    </location>
</feature>
<evidence type="ECO:0000256" key="3">
    <source>
        <dbReference type="SAM" id="Phobius"/>
    </source>
</evidence>
<dbReference type="RefSeq" id="WP_184339224.1">
    <property type="nucleotide sequence ID" value="NZ_JACHIG010000003.1"/>
</dbReference>
<organism evidence="5 6">
    <name type="scientific">Prosthecobacter vanneervenii</name>
    <dbReference type="NCBI Taxonomy" id="48466"/>
    <lineage>
        <taxon>Bacteria</taxon>
        <taxon>Pseudomonadati</taxon>
        <taxon>Verrucomicrobiota</taxon>
        <taxon>Verrucomicrobiia</taxon>
        <taxon>Verrucomicrobiales</taxon>
        <taxon>Verrucomicrobiaceae</taxon>
        <taxon>Prosthecobacter</taxon>
    </lineage>
</organism>
<dbReference type="AlphaFoldDB" id="A0A7W7YAA0"/>
<keyword evidence="3" id="KW-1133">Transmembrane helix</keyword>
<dbReference type="PANTHER" id="PTHR30469:SF15">
    <property type="entry name" value="HLYD FAMILY OF SECRETION PROTEINS"/>
    <property type="match status" value="1"/>
</dbReference>
<dbReference type="Gene3D" id="1.10.287.470">
    <property type="entry name" value="Helix hairpin bin"/>
    <property type="match status" value="1"/>
</dbReference>
<dbReference type="InterPro" id="IPR058647">
    <property type="entry name" value="BSH_CzcB-like"/>
</dbReference>
<dbReference type="PANTHER" id="PTHR30469">
    <property type="entry name" value="MULTIDRUG RESISTANCE PROTEIN MDTA"/>
    <property type="match status" value="1"/>
</dbReference>
<dbReference type="NCBIfam" id="TIGR01730">
    <property type="entry name" value="RND_mfp"/>
    <property type="match status" value="1"/>
</dbReference>
<keyword evidence="2" id="KW-0175">Coiled coil</keyword>
<keyword evidence="3" id="KW-0472">Membrane</keyword>
<dbReference type="Proteomes" id="UP000590740">
    <property type="component" value="Unassembled WGS sequence"/>
</dbReference>
<dbReference type="Gene3D" id="2.40.50.100">
    <property type="match status" value="1"/>
</dbReference>
<dbReference type="Gene3D" id="2.40.30.170">
    <property type="match status" value="1"/>
</dbReference>
<evidence type="ECO:0000313" key="6">
    <source>
        <dbReference type="Proteomes" id="UP000590740"/>
    </source>
</evidence>
<dbReference type="GO" id="GO:0015562">
    <property type="term" value="F:efflux transmembrane transporter activity"/>
    <property type="evidence" value="ECO:0007669"/>
    <property type="project" value="TreeGrafter"/>
</dbReference>
<dbReference type="Pfam" id="PF25973">
    <property type="entry name" value="BSH_CzcB"/>
    <property type="match status" value="1"/>
</dbReference>
<sequence>MNLVSSAIRYSTYLLAIAGVIAMGIVLQTIRSQETAMPPPPVVPPMKQTADDIAATGILEAKDENVAIGVPIPGLVEAVKVAVNQTVKEGDPLLILDDRELRASLLKQQAAIAIAEANLVVARAQLAKVQDMLDRMKSVTDMRAISQDDLRNRTNDVLVAKAQLQAAEAQLASAKAEVQQTELLIERLTVKAPRAGTILQVNIRAGEYASPSNKQPVLVLGEISTLHVRADVDEQNAMEVAPGKDATFSLKSDSTRKFKAQFVRIEPYVIPKVSLTGASTERVDTRVLQVIYKLEKPKDQALYVGQQVDIFIPRGK</sequence>